<protein>
    <submittedName>
        <fullName evidence="1">Uncharacterized protein</fullName>
    </submittedName>
</protein>
<evidence type="ECO:0000313" key="2">
    <source>
        <dbReference type="Proteomes" id="UP001264980"/>
    </source>
</evidence>
<reference evidence="1 2" key="1">
    <citation type="submission" date="2023-07" db="EMBL/GenBank/DDBJ databases">
        <title>Sorghum-associated microbial communities from plants grown in Nebraska, USA.</title>
        <authorList>
            <person name="Schachtman D."/>
        </authorList>
    </citation>
    <scope>NUCLEOTIDE SEQUENCE [LARGE SCALE GENOMIC DNA]</scope>
    <source>
        <strain evidence="1 2">BE57</strain>
    </source>
</reference>
<name>A0ABU1QT27_9BACT</name>
<gene>
    <name evidence="1" type="ORF">J2W84_001348</name>
</gene>
<dbReference type="EMBL" id="JAVDTI010000001">
    <property type="protein sequence ID" value="MDR6804311.1"/>
    <property type="molecule type" value="Genomic_DNA"/>
</dbReference>
<comment type="caution">
    <text evidence="1">The sequence shown here is derived from an EMBL/GenBank/DDBJ whole genome shotgun (WGS) entry which is preliminary data.</text>
</comment>
<sequence>MALNVNNNADSDRIQFTSDELEKLRIVAEKLGKEKLARIVANHPPEYWENYWNAMKRHRLGMTIPVESRS</sequence>
<keyword evidence="2" id="KW-1185">Reference proteome</keyword>
<accession>A0ABU1QT27</accession>
<evidence type="ECO:0000313" key="1">
    <source>
        <dbReference type="EMBL" id="MDR6804311.1"/>
    </source>
</evidence>
<proteinExistence type="predicted"/>
<organism evidence="1 2">
    <name type="scientific">Dyadobacter fermentans</name>
    <dbReference type="NCBI Taxonomy" id="94254"/>
    <lineage>
        <taxon>Bacteria</taxon>
        <taxon>Pseudomonadati</taxon>
        <taxon>Bacteroidota</taxon>
        <taxon>Cytophagia</taxon>
        <taxon>Cytophagales</taxon>
        <taxon>Spirosomataceae</taxon>
        <taxon>Dyadobacter</taxon>
    </lineage>
</organism>
<dbReference type="RefSeq" id="WP_309981605.1">
    <property type="nucleotide sequence ID" value="NZ_JAVDTI010000001.1"/>
</dbReference>
<dbReference type="Proteomes" id="UP001264980">
    <property type="component" value="Unassembled WGS sequence"/>
</dbReference>